<dbReference type="EMBL" id="NWSH01001475">
    <property type="protein sequence ID" value="PCG71135.1"/>
    <property type="molecule type" value="Genomic_DNA"/>
</dbReference>
<accession>A0A2A4JGB9</accession>
<proteinExistence type="predicted"/>
<evidence type="ECO:0000313" key="1">
    <source>
        <dbReference type="EMBL" id="PCG71135.1"/>
    </source>
</evidence>
<gene>
    <name evidence="1" type="ORF">B5V51_2206</name>
</gene>
<dbReference type="AlphaFoldDB" id="A0A2A4JGB9"/>
<protein>
    <submittedName>
        <fullName evidence="1">Uncharacterized protein</fullName>
    </submittedName>
</protein>
<reference evidence="1" key="1">
    <citation type="submission" date="2017-09" db="EMBL/GenBank/DDBJ databases">
        <title>Contemporary evolution of a Lepidopteran species, Heliothis virescens, in response to modern agricultural practices.</title>
        <authorList>
            <person name="Fritz M.L."/>
            <person name="Deyonke A.M."/>
            <person name="Papanicolaou A."/>
            <person name="Micinski S."/>
            <person name="Westbrook J."/>
            <person name="Gould F."/>
        </authorList>
    </citation>
    <scope>NUCLEOTIDE SEQUENCE [LARGE SCALE GENOMIC DNA]</scope>
    <source>
        <strain evidence="1">HvINT-</strain>
        <tissue evidence="1">Whole body</tissue>
    </source>
</reference>
<sequence>MTGRRTRAGWSTRAGLPQFRRRAGAGVFALLADAAGVPRLLDALGRAAERRPSATPWRAGRARLVAAESWRSAHTHRHARCTGACHASTVIPLHVFADEPDAAPVFPHAGVVALLLACGADVRVLQRGALHAAARATPSLNFKHGAGALCCWRAAGGAPGPANRFGGLARRVGASTAGSRV</sequence>
<comment type="caution">
    <text evidence="1">The sequence shown here is derived from an EMBL/GenBank/DDBJ whole genome shotgun (WGS) entry which is preliminary data.</text>
</comment>
<name>A0A2A4JGB9_HELVI</name>
<organism evidence="1">
    <name type="scientific">Heliothis virescens</name>
    <name type="common">Tobacco budworm moth</name>
    <dbReference type="NCBI Taxonomy" id="7102"/>
    <lineage>
        <taxon>Eukaryota</taxon>
        <taxon>Metazoa</taxon>
        <taxon>Ecdysozoa</taxon>
        <taxon>Arthropoda</taxon>
        <taxon>Hexapoda</taxon>
        <taxon>Insecta</taxon>
        <taxon>Pterygota</taxon>
        <taxon>Neoptera</taxon>
        <taxon>Endopterygota</taxon>
        <taxon>Lepidoptera</taxon>
        <taxon>Glossata</taxon>
        <taxon>Ditrysia</taxon>
        <taxon>Noctuoidea</taxon>
        <taxon>Noctuidae</taxon>
        <taxon>Heliothinae</taxon>
        <taxon>Heliothis</taxon>
    </lineage>
</organism>